<evidence type="ECO:0000313" key="1">
    <source>
        <dbReference type="EMBL" id="CAB4624909.1"/>
    </source>
</evidence>
<reference evidence="1" key="1">
    <citation type="submission" date="2020-05" db="EMBL/GenBank/DDBJ databases">
        <authorList>
            <person name="Chiriac C."/>
            <person name="Salcher M."/>
            <person name="Ghai R."/>
            <person name="Kavagutti S V."/>
        </authorList>
    </citation>
    <scope>NUCLEOTIDE SEQUENCE</scope>
</reference>
<dbReference type="AlphaFoldDB" id="A0A6J6IKJ1"/>
<accession>A0A6J6IKJ1</accession>
<protein>
    <submittedName>
        <fullName evidence="1">Unannotated protein</fullName>
    </submittedName>
</protein>
<organism evidence="1">
    <name type="scientific">freshwater metagenome</name>
    <dbReference type="NCBI Taxonomy" id="449393"/>
    <lineage>
        <taxon>unclassified sequences</taxon>
        <taxon>metagenomes</taxon>
        <taxon>ecological metagenomes</taxon>
    </lineage>
</organism>
<sequence length="132" mass="13375">MRILLAVVPSLALSATVVLESGCSSECLASCTGPLAEITASYGVSSVEVCDSVGACTRQEFGAPAVNVFNHSFTIRVPDTGSSTVLTLRGFGADGSELASGEAESSFGKSECGCRGPAHFLVSRGHVGSLES</sequence>
<proteinExistence type="predicted"/>
<dbReference type="EMBL" id="CAEZUP010000141">
    <property type="protein sequence ID" value="CAB4624909.1"/>
    <property type="molecule type" value="Genomic_DNA"/>
</dbReference>
<name>A0A6J6IKJ1_9ZZZZ</name>
<gene>
    <name evidence="1" type="ORF">UFOPK1835_02084</name>
</gene>